<dbReference type="AlphaFoldDB" id="A0A383WNP7"/>
<evidence type="ECO:0000256" key="1">
    <source>
        <dbReference type="ARBA" id="ARBA00004229"/>
    </source>
</evidence>
<organism evidence="5 6">
    <name type="scientific">Tetradesmus obliquus</name>
    <name type="common">Green alga</name>
    <name type="synonym">Acutodesmus obliquus</name>
    <dbReference type="NCBI Taxonomy" id="3088"/>
    <lineage>
        <taxon>Eukaryota</taxon>
        <taxon>Viridiplantae</taxon>
        <taxon>Chlorophyta</taxon>
        <taxon>core chlorophytes</taxon>
        <taxon>Chlorophyceae</taxon>
        <taxon>CS clade</taxon>
        <taxon>Sphaeropleales</taxon>
        <taxon>Scenedesmaceae</taxon>
        <taxon>Tetradesmus</taxon>
    </lineage>
</organism>
<reference evidence="5 6" key="1">
    <citation type="submission" date="2016-10" db="EMBL/GenBank/DDBJ databases">
        <authorList>
            <person name="Cai Z."/>
        </authorList>
    </citation>
    <scope>NUCLEOTIDE SEQUENCE [LARGE SCALE GENOMIC DNA]</scope>
</reference>
<proteinExistence type="predicted"/>
<evidence type="ECO:0000256" key="2">
    <source>
        <dbReference type="ARBA" id="ARBA00022528"/>
    </source>
</evidence>
<evidence type="ECO:0000313" key="5">
    <source>
        <dbReference type="EMBL" id="SZX79031.1"/>
    </source>
</evidence>
<sequence length="164" mass="17722">MEQHQNVWDGVQGAVAFVSGNVANNWQSLVRHCGRQLHPWQRNLSSFAAGLQQQLVPLQAAQQQRQQRGHQQHHWAPALASISFGRRPGNSNSSSSQAGSSSSNPTSSSSSSSGSSLSAQPLFDLSMPKDEVKARLAPIPVYTVANPKNEFVLVAGEVRLTAWP</sequence>
<protein>
    <submittedName>
        <fullName evidence="5">Uncharacterized protein</fullName>
    </submittedName>
</protein>
<gene>
    <name evidence="5" type="ORF">BQ4739_LOCUS19326</name>
</gene>
<evidence type="ECO:0000256" key="3">
    <source>
        <dbReference type="ARBA" id="ARBA00022640"/>
    </source>
</evidence>
<feature type="region of interest" description="Disordered" evidence="4">
    <location>
        <begin position="59"/>
        <end position="118"/>
    </location>
</feature>
<dbReference type="GO" id="GO:0015031">
    <property type="term" value="P:protein transport"/>
    <property type="evidence" value="ECO:0007669"/>
    <property type="project" value="InterPro"/>
</dbReference>
<name>A0A383WNP7_TETOB</name>
<dbReference type="GO" id="GO:0009507">
    <property type="term" value="C:chloroplast"/>
    <property type="evidence" value="ECO:0007669"/>
    <property type="project" value="UniProtKB-SubCell"/>
</dbReference>
<keyword evidence="6" id="KW-1185">Reference proteome</keyword>
<accession>A0A383WNP7</accession>
<dbReference type="InterPro" id="IPR007378">
    <property type="entry name" value="Tic22-like"/>
</dbReference>
<dbReference type="PANTHER" id="PTHR33926">
    <property type="entry name" value="PROTEIN TIC 22, CHLOROPLASTIC"/>
    <property type="match status" value="1"/>
</dbReference>
<evidence type="ECO:0000256" key="4">
    <source>
        <dbReference type="SAM" id="MobiDB-lite"/>
    </source>
</evidence>
<keyword evidence="3" id="KW-0934">Plastid</keyword>
<keyword evidence="2" id="KW-0150">Chloroplast</keyword>
<evidence type="ECO:0000313" key="6">
    <source>
        <dbReference type="Proteomes" id="UP000256970"/>
    </source>
</evidence>
<dbReference type="Proteomes" id="UP000256970">
    <property type="component" value="Unassembled WGS sequence"/>
</dbReference>
<dbReference type="Pfam" id="PF04278">
    <property type="entry name" value="Tic22"/>
    <property type="match status" value="1"/>
</dbReference>
<dbReference type="PANTHER" id="PTHR33926:SF4">
    <property type="entry name" value="PROTEIN TIC 22, CHLOROPLASTIC"/>
    <property type="match status" value="1"/>
</dbReference>
<dbReference type="EMBL" id="FNXT01001347">
    <property type="protein sequence ID" value="SZX79031.1"/>
    <property type="molecule type" value="Genomic_DNA"/>
</dbReference>
<feature type="compositionally biased region" description="Low complexity" evidence="4">
    <location>
        <begin position="91"/>
        <end position="118"/>
    </location>
</feature>
<dbReference type="STRING" id="3088.A0A383WNP7"/>
<comment type="subcellular location">
    <subcellularLocation>
        <location evidence="1">Plastid</location>
        <location evidence="1">Chloroplast</location>
    </subcellularLocation>
</comment>